<feature type="region of interest" description="Disordered" evidence="1">
    <location>
        <begin position="58"/>
        <end position="124"/>
    </location>
</feature>
<accession>A0A7S3DUY3</accession>
<feature type="region of interest" description="Disordered" evidence="1">
    <location>
        <begin position="227"/>
        <end position="305"/>
    </location>
</feature>
<evidence type="ECO:0000256" key="1">
    <source>
        <dbReference type="SAM" id="MobiDB-lite"/>
    </source>
</evidence>
<proteinExistence type="predicted"/>
<feature type="compositionally biased region" description="Polar residues" evidence="1">
    <location>
        <begin position="198"/>
        <end position="209"/>
    </location>
</feature>
<gene>
    <name evidence="3" type="ORF">APAL1065_LOCUS21544</name>
</gene>
<keyword evidence="2" id="KW-0812">Transmembrane</keyword>
<feature type="region of interest" description="Disordered" evidence="1">
    <location>
        <begin position="170"/>
        <end position="209"/>
    </location>
</feature>
<organism evidence="3">
    <name type="scientific">Entomoneis paludosa</name>
    <dbReference type="NCBI Taxonomy" id="265537"/>
    <lineage>
        <taxon>Eukaryota</taxon>
        <taxon>Sar</taxon>
        <taxon>Stramenopiles</taxon>
        <taxon>Ochrophyta</taxon>
        <taxon>Bacillariophyta</taxon>
        <taxon>Bacillariophyceae</taxon>
        <taxon>Bacillariophycidae</taxon>
        <taxon>Entomoneidaceae</taxon>
        <taxon>Entomoneis</taxon>
    </lineage>
</organism>
<feature type="compositionally biased region" description="Polar residues" evidence="1">
    <location>
        <begin position="241"/>
        <end position="257"/>
    </location>
</feature>
<evidence type="ECO:0000256" key="2">
    <source>
        <dbReference type="SAM" id="Phobius"/>
    </source>
</evidence>
<keyword evidence="2" id="KW-0472">Membrane</keyword>
<feature type="compositionally biased region" description="Basic and acidic residues" evidence="1">
    <location>
        <begin position="170"/>
        <end position="179"/>
    </location>
</feature>
<name>A0A7S3DUY3_9STRA</name>
<feature type="transmembrane region" description="Helical" evidence="2">
    <location>
        <begin position="28"/>
        <end position="47"/>
    </location>
</feature>
<feature type="compositionally biased region" description="Polar residues" evidence="1">
    <location>
        <begin position="61"/>
        <end position="83"/>
    </location>
</feature>
<protein>
    <submittedName>
        <fullName evidence="3">Uncharacterized protein</fullName>
    </submittedName>
</protein>
<dbReference type="AlphaFoldDB" id="A0A7S3DUY3"/>
<dbReference type="EMBL" id="HBHT01032065">
    <property type="protein sequence ID" value="CAD9984236.1"/>
    <property type="molecule type" value="Transcribed_RNA"/>
</dbReference>
<reference evidence="3" key="1">
    <citation type="submission" date="2021-01" db="EMBL/GenBank/DDBJ databases">
        <authorList>
            <person name="Corre E."/>
            <person name="Pelletier E."/>
            <person name="Niang G."/>
            <person name="Scheremetjew M."/>
            <person name="Finn R."/>
            <person name="Kale V."/>
            <person name="Holt S."/>
            <person name="Cochrane G."/>
            <person name="Meng A."/>
            <person name="Brown T."/>
            <person name="Cohen L."/>
        </authorList>
    </citation>
    <scope>NUCLEOTIDE SEQUENCE</scope>
    <source>
        <strain evidence="3">CCMP125</strain>
    </source>
</reference>
<evidence type="ECO:0000313" key="3">
    <source>
        <dbReference type="EMBL" id="CAD9984236.1"/>
    </source>
</evidence>
<keyword evidence="2" id="KW-1133">Transmembrane helix</keyword>
<sequence>MIGVFVSPCVCFASVPSPTQFCLRVLPWAAAAALLFTAIFGMYVSYIPSRSEILQDMNDLGSGQHQNNSSNLTNSHQPQQTTPVPRVVKHDRKSDPFISPVDDPVSIKTDSASAPENDKRMFHSEPTSNDFIQEEIMEDLDEMNDQHQAPSLLQYDHPVEAGASKVEDSAAHSVEKEPTKQTMTTIVEPKGQNRYGDATSSNSNGNNNYKVSLESLADEYQKDACRGKNCNPEASPHESAFVTTGVNRDSPTTNSASGDKRASSPITKTTTTSTTRSSRRQPVLTVHVEQSAGDGDATTRDFIEL</sequence>